<organism evidence="1 2">
    <name type="scientific">Parasedimentitalea marina</name>
    <dbReference type="NCBI Taxonomy" id="2483033"/>
    <lineage>
        <taxon>Bacteria</taxon>
        <taxon>Pseudomonadati</taxon>
        <taxon>Pseudomonadota</taxon>
        <taxon>Alphaproteobacteria</taxon>
        <taxon>Rhodobacterales</taxon>
        <taxon>Paracoccaceae</taxon>
        <taxon>Parasedimentitalea</taxon>
    </lineage>
</organism>
<dbReference type="InterPro" id="IPR013078">
    <property type="entry name" value="His_Pase_superF_clade-1"/>
</dbReference>
<keyword evidence="2" id="KW-1185">Reference proteome</keyword>
<dbReference type="PANTHER" id="PTHR47623:SF1">
    <property type="entry name" value="OS09G0287300 PROTEIN"/>
    <property type="match status" value="1"/>
</dbReference>
<protein>
    <submittedName>
        <fullName evidence="1">Histidine phosphatase family protein</fullName>
    </submittedName>
</protein>
<dbReference type="SUPFAM" id="SSF53254">
    <property type="entry name" value="Phosphoglycerate mutase-like"/>
    <property type="match status" value="1"/>
</dbReference>
<dbReference type="PANTHER" id="PTHR47623">
    <property type="entry name" value="OS09G0287300 PROTEIN"/>
    <property type="match status" value="1"/>
</dbReference>
<dbReference type="Gene3D" id="3.40.50.1240">
    <property type="entry name" value="Phosphoglycerate mutase-like"/>
    <property type="match status" value="1"/>
</dbReference>
<dbReference type="Proteomes" id="UP000283063">
    <property type="component" value="Chromosome"/>
</dbReference>
<dbReference type="AlphaFoldDB" id="A0A3T0MY56"/>
<sequence length="165" mass="18533">MTCTLILTRHAKSAWDSTAPSDHARPLNKRGRQSASVLGCWLREKGHVPDQVISSPSQRTRETYDRMKLQSPAVFVERLYHASADIIFQVLSEAERPCTMILGHNPGIGSFAQGMASEHPEHPRFFNYPTGSTLILEFDIPSWTKLEWGTGKLVDFVVPRELESA</sequence>
<name>A0A3T0MY56_9RHOB</name>
<gene>
    <name evidence="1" type="ORF">EBB79_01515</name>
</gene>
<dbReference type="Pfam" id="PF00300">
    <property type="entry name" value="His_Phos_1"/>
    <property type="match status" value="1"/>
</dbReference>
<evidence type="ECO:0000313" key="1">
    <source>
        <dbReference type="EMBL" id="AZV76706.1"/>
    </source>
</evidence>
<dbReference type="OrthoDB" id="9810154at2"/>
<dbReference type="InterPro" id="IPR029033">
    <property type="entry name" value="His_PPase_superfam"/>
</dbReference>
<evidence type="ECO:0000313" key="2">
    <source>
        <dbReference type="Proteomes" id="UP000283063"/>
    </source>
</evidence>
<proteinExistence type="predicted"/>
<dbReference type="RefSeq" id="WP_127747148.1">
    <property type="nucleotide sequence ID" value="NZ_CP033219.1"/>
</dbReference>
<dbReference type="CDD" id="cd07067">
    <property type="entry name" value="HP_PGM_like"/>
    <property type="match status" value="1"/>
</dbReference>
<dbReference type="EMBL" id="CP033219">
    <property type="protein sequence ID" value="AZV76706.1"/>
    <property type="molecule type" value="Genomic_DNA"/>
</dbReference>
<reference evidence="1 2" key="1">
    <citation type="submission" date="2018-10" db="EMBL/GenBank/DDBJ databases">
        <title>Parasedimentitalea marina sp. nov., a psychrophilic bacterium isolated from deep seawater of the New Britain Trench.</title>
        <authorList>
            <person name="Cao J."/>
        </authorList>
    </citation>
    <scope>NUCLEOTIDE SEQUENCE [LARGE SCALE GENOMIC DNA]</scope>
    <source>
        <strain evidence="1 2">W43</strain>
    </source>
</reference>
<dbReference type="KEGG" id="sedi:EBB79_01515"/>
<accession>A0A3T0MY56</accession>
<dbReference type="SMART" id="SM00855">
    <property type="entry name" value="PGAM"/>
    <property type="match status" value="1"/>
</dbReference>